<organism evidence="1">
    <name type="scientific">Panicum hallii</name>
    <dbReference type="NCBI Taxonomy" id="206008"/>
    <lineage>
        <taxon>Eukaryota</taxon>
        <taxon>Viridiplantae</taxon>
        <taxon>Streptophyta</taxon>
        <taxon>Embryophyta</taxon>
        <taxon>Tracheophyta</taxon>
        <taxon>Spermatophyta</taxon>
        <taxon>Magnoliopsida</taxon>
        <taxon>Liliopsida</taxon>
        <taxon>Poales</taxon>
        <taxon>Poaceae</taxon>
        <taxon>PACMAD clade</taxon>
        <taxon>Panicoideae</taxon>
        <taxon>Panicodae</taxon>
        <taxon>Paniceae</taxon>
        <taxon>Panicinae</taxon>
        <taxon>Panicum</taxon>
        <taxon>Panicum sect. Panicum</taxon>
    </lineage>
</organism>
<reference evidence="1" key="1">
    <citation type="submission" date="2018-04" db="EMBL/GenBank/DDBJ databases">
        <title>WGS assembly of Panicum hallii.</title>
        <authorList>
            <person name="Lovell J."/>
            <person name="Jenkins J."/>
            <person name="Lowry D."/>
            <person name="Mamidi S."/>
            <person name="Sreedasyam A."/>
            <person name="Weng X."/>
            <person name="Barry K."/>
            <person name="Bonette J."/>
            <person name="Campitelli B."/>
            <person name="Daum C."/>
            <person name="Gordon S."/>
            <person name="Gould B."/>
            <person name="Lipzen A."/>
            <person name="Macqueen A."/>
            <person name="Palacio-Mejia J."/>
            <person name="Plott C."/>
            <person name="Shakirov E."/>
            <person name="Shu S."/>
            <person name="Yoshinaga Y."/>
            <person name="Zane M."/>
            <person name="Rokhsar D."/>
            <person name="Grimwood J."/>
            <person name="Schmutz J."/>
            <person name="Juenger T."/>
        </authorList>
    </citation>
    <scope>NUCLEOTIDE SEQUENCE [LARGE SCALE GENOMIC DNA]</scope>
    <source>
        <strain evidence="1">FIL2</strain>
    </source>
</reference>
<protein>
    <submittedName>
        <fullName evidence="1">Uncharacterized protein</fullName>
    </submittedName>
</protein>
<dbReference type="Proteomes" id="UP000243499">
    <property type="component" value="Chromosome 8"/>
</dbReference>
<dbReference type="EMBL" id="CM008053">
    <property type="protein sequence ID" value="PVH34626.1"/>
    <property type="molecule type" value="Genomic_DNA"/>
</dbReference>
<accession>A0A2T8IAB1</accession>
<evidence type="ECO:0000313" key="1">
    <source>
        <dbReference type="EMBL" id="PVH34626.1"/>
    </source>
</evidence>
<proteinExistence type="predicted"/>
<gene>
    <name evidence="1" type="ORF">PAHAL_8G261500</name>
</gene>
<dbReference type="AlphaFoldDB" id="A0A2T8IAB1"/>
<name>A0A2T8IAB1_9POAL</name>
<dbReference type="Gramene" id="PVH34626">
    <property type="protein sequence ID" value="PVH34626"/>
    <property type="gene ID" value="PAHAL_8G261500"/>
</dbReference>
<sequence>MAAKLRSPTTCNAIAVLLAIVTITALHLVSTGHARGYFADLKECAEWCNGQGFYGGGFVHMLCCCGPRIPPTPPKPAATN</sequence>